<evidence type="ECO:0000256" key="2">
    <source>
        <dbReference type="ARBA" id="ARBA00022475"/>
    </source>
</evidence>
<evidence type="ECO:0000256" key="5">
    <source>
        <dbReference type="ARBA" id="ARBA00023136"/>
    </source>
</evidence>
<evidence type="ECO:0000256" key="3">
    <source>
        <dbReference type="ARBA" id="ARBA00022692"/>
    </source>
</evidence>
<feature type="transmembrane region" description="Helical" evidence="6">
    <location>
        <begin position="884"/>
        <end position="906"/>
    </location>
</feature>
<name>A0A1J5TGP7_9ARCH</name>
<dbReference type="InterPro" id="IPR000731">
    <property type="entry name" value="SSD"/>
</dbReference>
<feature type="transmembrane region" description="Helical" evidence="6">
    <location>
        <begin position="372"/>
        <end position="391"/>
    </location>
</feature>
<keyword evidence="3 6" id="KW-0812">Transmembrane</keyword>
<reference evidence="8 9" key="1">
    <citation type="submission" date="2016-08" db="EMBL/GenBank/DDBJ databases">
        <title>New Insights into Marine Group III Euryarchaeota, from dark to light.</title>
        <authorList>
            <person name="Haro-Moreno J.M."/>
            <person name="Rodriguez-Valera F."/>
            <person name="Lopez-Garcia P."/>
            <person name="Moreira D."/>
            <person name="Martin-Cuadrado A.B."/>
        </authorList>
    </citation>
    <scope>NUCLEOTIDE SEQUENCE [LARGE SCALE GENOMIC DNA]</scope>
    <source>
        <strain evidence="8">CG-Epi4</strain>
    </source>
</reference>
<dbReference type="PANTHER" id="PTHR33406">
    <property type="entry name" value="MEMBRANE PROTEIN MJ1562-RELATED"/>
    <property type="match status" value="1"/>
</dbReference>
<dbReference type="InterPro" id="IPR004869">
    <property type="entry name" value="MMPL_dom"/>
</dbReference>
<keyword evidence="2" id="KW-1003">Cell membrane</keyword>
<feature type="transmembrane region" description="Helical" evidence="6">
    <location>
        <begin position="346"/>
        <end position="366"/>
    </location>
</feature>
<feature type="transmembrane region" description="Helical" evidence="6">
    <location>
        <begin position="270"/>
        <end position="292"/>
    </location>
</feature>
<dbReference type="Gene3D" id="1.20.1640.10">
    <property type="entry name" value="Multidrug efflux transporter AcrB transmembrane domain"/>
    <property type="match status" value="2"/>
</dbReference>
<comment type="subcellular location">
    <subcellularLocation>
        <location evidence="1">Cell membrane</location>
        <topology evidence="1">Multi-pass membrane protein</topology>
    </subcellularLocation>
</comment>
<dbReference type="Proteomes" id="UP000183375">
    <property type="component" value="Unassembled WGS sequence"/>
</dbReference>
<evidence type="ECO:0000313" key="9">
    <source>
        <dbReference type="Proteomes" id="UP000183375"/>
    </source>
</evidence>
<dbReference type="EMBL" id="MIYX01000024">
    <property type="protein sequence ID" value="OIR20145.1"/>
    <property type="molecule type" value="Genomic_DNA"/>
</dbReference>
<sequence>MLERYARLPIDSPRQIVLVVALVTLIVSPFLLKVEFSTDVQAFLPQSEEVETYDLISEDFGKDSSVVNLYLTSVSGSNVLTMDNLVDILNIHNNCSQIQGVKSVLSVADFFDSALIDSGLSLSTASSAEEPWELVYESISTTGSGNYSWNEVDFVGDVLINKDLNLDPLIIVESDTSVRKAPVANSTIIMVNLDPDLSTDQKKEAGQNLRSLSEAHNQDSGSDISAEAFSVDLLASDVDESTQYTNILMIVGMLLVTVVLLWLTFGHWSYVVLPITTLILSILWTFSFAGIVGIKMTALGVAVIPLVVGLGIDFSVHVSRRYQEGIAAGSSLEDSLIESQIHTGQALSLAMFTTVIAFLSGITGGVGPVRDFSLLCAFGIFSSFILTLFFYTSMRYLLDSSSDEMAIKPQNSEIIDLSISRASQIVDKHPQAIISTVIVLTILALGGASQIETSFSLDDFLSDDLEIMVTADKIQSDFRGASYSQSQILVEGDIDSTDFLDGNYELQYGQTGSNNKGLNDDRYVIKVGANARVESVHELIQRAIDSEDYSISNNQNLTHEWTITNSFLVDSAETIDINWVMEQSVVSPSLEVIVLWYDSSNKLIGNDKLTNIQASAGFPTPSSGSIDVFNNSYKARVKFSYLQDVSEDSLVQSIEAHDRNNFIFVQSLTDTFNLTYQAKTFSLTTDSDIRSLYDYLYQRELDVADPFTGDSYADEIKHVLSRDSEGNYVSSVIRIYVGPTTSYELDNNGLEFMRSELDANIPEIFIENFTVSSTGGHVLTSVTVNEIQKTQITSTLIAILFAGMTLVFIYRSLDLGIIAVLPTILASVWILATMTLLGITLNVLTVMVTALTIGLGIDYAIHIVERYREEREHKTESQAIETTIVRTGSALLISGLTTVSGFAVLFLSPMPLVRNFGIITAATIIYSMFIAIFVLPSLIWISNRIKEWLSSQTLD</sequence>
<evidence type="ECO:0000313" key="8">
    <source>
        <dbReference type="EMBL" id="OIR20145.1"/>
    </source>
</evidence>
<comment type="caution">
    <text evidence="8">The sequence shown here is derived from an EMBL/GenBank/DDBJ whole genome shotgun (WGS) entry which is preliminary data.</text>
</comment>
<dbReference type="GO" id="GO:0005886">
    <property type="term" value="C:plasma membrane"/>
    <property type="evidence" value="ECO:0007669"/>
    <property type="project" value="UniProtKB-SubCell"/>
</dbReference>
<dbReference type="PROSITE" id="PS50156">
    <property type="entry name" value="SSD"/>
    <property type="match status" value="2"/>
</dbReference>
<keyword evidence="4 6" id="KW-1133">Transmembrane helix</keyword>
<feature type="transmembrane region" description="Helical" evidence="6">
    <location>
        <begin position="843"/>
        <end position="864"/>
    </location>
</feature>
<evidence type="ECO:0000256" key="6">
    <source>
        <dbReference type="SAM" id="Phobius"/>
    </source>
</evidence>
<evidence type="ECO:0000256" key="4">
    <source>
        <dbReference type="ARBA" id="ARBA00022989"/>
    </source>
</evidence>
<protein>
    <recommendedName>
        <fullName evidence="7">SSD domain-containing protein</fullName>
    </recommendedName>
</protein>
<dbReference type="InterPro" id="IPR050545">
    <property type="entry name" value="Mycobact_MmpL"/>
</dbReference>
<accession>A0A1J5TGP7</accession>
<feature type="transmembrane region" description="Helical" evidence="6">
    <location>
        <begin position="298"/>
        <end position="316"/>
    </location>
</feature>
<feature type="domain" description="SSD" evidence="7">
    <location>
        <begin position="815"/>
        <end position="941"/>
    </location>
</feature>
<feature type="transmembrane region" description="Helical" evidence="6">
    <location>
        <begin position="918"/>
        <end position="941"/>
    </location>
</feature>
<dbReference type="SUPFAM" id="SSF82866">
    <property type="entry name" value="Multidrug efflux transporter AcrB transmembrane domain"/>
    <property type="match status" value="2"/>
</dbReference>
<proteinExistence type="predicted"/>
<feature type="transmembrane region" description="Helical" evidence="6">
    <location>
        <begin position="244"/>
        <end position="263"/>
    </location>
</feature>
<dbReference type="Pfam" id="PF03176">
    <property type="entry name" value="MMPL"/>
    <property type="match status" value="2"/>
</dbReference>
<evidence type="ECO:0000256" key="1">
    <source>
        <dbReference type="ARBA" id="ARBA00004651"/>
    </source>
</evidence>
<organism evidence="8 9">
    <name type="scientific">Marine Group III euryarchaeote CG-Epi4</name>
    <dbReference type="NCBI Taxonomy" id="1888998"/>
    <lineage>
        <taxon>Archaea</taxon>
        <taxon>Methanobacteriati</taxon>
        <taxon>Thermoplasmatota</taxon>
        <taxon>Thermoplasmata</taxon>
        <taxon>Candidatus Thermoprofundales</taxon>
    </lineage>
</organism>
<dbReference type="InterPro" id="IPR001036">
    <property type="entry name" value="Acrflvin-R"/>
</dbReference>
<feature type="transmembrane region" description="Helical" evidence="6">
    <location>
        <begin position="12"/>
        <end position="32"/>
    </location>
</feature>
<evidence type="ECO:0000259" key="7">
    <source>
        <dbReference type="PROSITE" id="PS50156"/>
    </source>
</evidence>
<dbReference type="GO" id="GO:0022857">
    <property type="term" value="F:transmembrane transporter activity"/>
    <property type="evidence" value="ECO:0007669"/>
    <property type="project" value="InterPro"/>
</dbReference>
<feature type="domain" description="SSD" evidence="7">
    <location>
        <begin position="275"/>
        <end position="397"/>
    </location>
</feature>
<dbReference type="PRINTS" id="PR00702">
    <property type="entry name" value="ACRIFLAVINRP"/>
</dbReference>
<feature type="transmembrane region" description="Helical" evidence="6">
    <location>
        <begin position="792"/>
        <end position="810"/>
    </location>
</feature>
<feature type="transmembrane region" description="Helical" evidence="6">
    <location>
        <begin position="817"/>
        <end position="837"/>
    </location>
</feature>
<dbReference type="AlphaFoldDB" id="A0A1J5TGP7"/>
<keyword evidence="5 6" id="KW-0472">Membrane</keyword>
<gene>
    <name evidence="8" type="ORF">BEU01_02050</name>
</gene>
<dbReference type="PANTHER" id="PTHR33406:SF13">
    <property type="entry name" value="MEMBRANE PROTEIN YDFJ"/>
    <property type="match status" value="1"/>
</dbReference>